<dbReference type="InterPro" id="IPR019911">
    <property type="entry name" value="Alkanesulphonate_mOase_FMN-dep"/>
</dbReference>
<gene>
    <name evidence="7 10" type="primary">ssuD</name>
    <name evidence="10" type="ORF">ACFO1S_09085</name>
</gene>
<dbReference type="InterPro" id="IPR036661">
    <property type="entry name" value="Luciferase-like_sf"/>
</dbReference>
<organism evidence="10 11">
    <name type="scientific">Cohnella boryungensis</name>
    <dbReference type="NCBI Taxonomy" id="768479"/>
    <lineage>
        <taxon>Bacteria</taxon>
        <taxon>Bacillati</taxon>
        <taxon>Bacillota</taxon>
        <taxon>Bacilli</taxon>
        <taxon>Bacillales</taxon>
        <taxon>Paenibacillaceae</taxon>
        <taxon>Cohnella</taxon>
    </lineage>
</organism>
<dbReference type="NCBIfam" id="NF001939">
    <property type="entry name" value="PRK00719.1"/>
    <property type="match status" value="1"/>
</dbReference>
<dbReference type="NCBIfam" id="TIGR03565">
    <property type="entry name" value="alk_sulf_monoox"/>
    <property type="match status" value="1"/>
</dbReference>
<dbReference type="RefSeq" id="WP_204602681.1">
    <property type="nucleotide sequence ID" value="NZ_JBHSED010000013.1"/>
</dbReference>
<sequence length="393" mass="43130">MNVFWFIPSHGDGRYLGSAEGARTVDHDYIRQIAQAADRLGYHGVLVPTGKACEDAWIAAASLIPVTRRLKFLVAVRPGLMSPSAAARMAATFDRFSDGRLLVNVVTGGDPHELAGDGIFLSHEERYEQTDEFMTVWRRLMQGEQVTYNGKHVRTEDSQLLFPPLQKPYPPVYFGGSSPAAQSIAAEHVDFYLTWGEPIEDVANKIAEVRAQAEKKGRQVRFGIRLHVIVRETEQEAWAAANRLISRLDDDTIAEAQSILARYDSVGQRRMSELHKGDRSALVIAPNLWAGIGLARGGAGTALVGSAEAVAARMREYFELGIETFVLSGYPHLEEAYRAAELLFPLLPVKSHEPLAPHGSLEAVGELIAYNKPPRKVTGPQAGTGGTLHERAK</sequence>
<dbReference type="SUPFAM" id="SSF51679">
    <property type="entry name" value="Bacterial luciferase-like"/>
    <property type="match status" value="1"/>
</dbReference>
<dbReference type="PANTHER" id="PTHR42847:SF4">
    <property type="entry name" value="ALKANESULFONATE MONOOXYGENASE-RELATED"/>
    <property type="match status" value="1"/>
</dbReference>
<evidence type="ECO:0000313" key="11">
    <source>
        <dbReference type="Proteomes" id="UP001595755"/>
    </source>
</evidence>
<keyword evidence="11" id="KW-1185">Reference proteome</keyword>
<dbReference type="Gene3D" id="3.20.20.30">
    <property type="entry name" value="Luciferase-like domain"/>
    <property type="match status" value="1"/>
</dbReference>
<comment type="caution">
    <text evidence="10">The sequence shown here is derived from an EMBL/GenBank/DDBJ whole genome shotgun (WGS) entry which is preliminary data.</text>
</comment>
<evidence type="ECO:0000256" key="3">
    <source>
        <dbReference type="ARBA" id="ARBA00022630"/>
    </source>
</evidence>
<dbReference type="InterPro" id="IPR011251">
    <property type="entry name" value="Luciferase-like_dom"/>
</dbReference>
<protein>
    <recommendedName>
        <fullName evidence="2 7">Alkanesulfonate monooxygenase</fullName>
        <ecNumber evidence="2 7">1.14.14.5</ecNumber>
    </recommendedName>
    <alternativeName>
        <fullName evidence="7">FMNH2-dependent aliphatic sulfonate monooxygenase</fullName>
    </alternativeName>
</protein>
<reference evidence="11" key="1">
    <citation type="journal article" date="2019" name="Int. J. Syst. Evol. Microbiol.">
        <title>The Global Catalogue of Microorganisms (GCM) 10K type strain sequencing project: providing services to taxonomists for standard genome sequencing and annotation.</title>
        <authorList>
            <consortium name="The Broad Institute Genomics Platform"/>
            <consortium name="The Broad Institute Genome Sequencing Center for Infectious Disease"/>
            <person name="Wu L."/>
            <person name="Ma J."/>
        </authorList>
    </citation>
    <scope>NUCLEOTIDE SEQUENCE [LARGE SCALE GENOMIC DNA]</scope>
    <source>
        <strain evidence="11">CGMCC 4.1641</strain>
    </source>
</reference>
<evidence type="ECO:0000259" key="9">
    <source>
        <dbReference type="Pfam" id="PF00296"/>
    </source>
</evidence>
<keyword evidence="5 7" id="KW-0560">Oxidoreductase</keyword>
<dbReference type="EMBL" id="JBHSED010000013">
    <property type="protein sequence ID" value="MFC4303608.1"/>
    <property type="molecule type" value="Genomic_DNA"/>
</dbReference>
<dbReference type="Pfam" id="PF00296">
    <property type="entry name" value="Bac_luciferase"/>
    <property type="match status" value="1"/>
</dbReference>
<dbReference type="EC" id="1.14.14.5" evidence="2 7"/>
<evidence type="ECO:0000256" key="8">
    <source>
        <dbReference type="SAM" id="MobiDB-lite"/>
    </source>
</evidence>
<dbReference type="PANTHER" id="PTHR42847">
    <property type="entry name" value="ALKANESULFONATE MONOOXYGENASE"/>
    <property type="match status" value="1"/>
</dbReference>
<keyword evidence="3 7" id="KW-0285">Flavoprotein</keyword>
<evidence type="ECO:0000256" key="5">
    <source>
        <dbReference type="ARBA" id="ARBA00023002"/>
    </source>
</evidence>
<proteinExistence type="inferred from homology"/>
<comment type="similarity">
    <text evidence="1 7">Belongs to the SsuD family.</text>
</comment>
<evidence type="ECO:0000256" key="6">
    <source>
        <dbReference type="ARBA" id="ARBA00023033"/>
    </source>
</evidence>
<comment type="function">
    <text evidence="7">Catalyzes the desulfonation of aliphatic sulfonates.</text>
</comment>
<dbReference type="CDD" id="cd01094">
    <property type="entry name" value="Alkanesulfonate_monoxygenase"/>
    <property type="match status" value="1"/>
</dbReference>
<evidence type="ECO:0000256" key="4">
    <source>
        <dbReference type="ARBA" id="ARBA00022643"/>
    </source>
</evidence>
<keyword evidence="4 7" id="KW-0288">FMN</keyword>
<evidence type="ECO:0000256" key="2">
    <source>
        <dbReference type="ARBA" id="ARBA00012113"/>
    </source>
</evidence>
<keyword evidence="6 7" id="KW-0503">Monooxygenase</keyword>
<dbReference type="HAMAP" id="MF_01229">
    <property type="entry name" value="Alkanesulf_monooxygen"/>
    <property type="match status" value="1"/>
</dbReference>
<comment type="catalytic activity">
    <reaction evidence="7">
        <text>an alkanesulfonate + FMNH2 + O2 = an aldehyde + FMN + sulfite + H2O + 2 H(+)</text>
        <dbReference type="Rhea" id="RHEA:23064"/>
        <dbReference type="ChEBI" id="CHEBI:15377"/>
        <dbReference type="ChEBI" id="CHEBI:15378"/>
        <dbReference type="ChEBI" id="CHEBI:15379"/>
        <dbReference type="ChEBI" id="CHEBI:17359"/>
        <dbReference type="ChEBI" id="CHEBI:17478"/>
        <dbReference type="ChEBI" id="CHEBI:57618"/>
        <dbReference type="ChEBI" id="CHEBI:58210"/>
        <dbReference type="ChEBI" id="CHEBI:134249"/>
        <dbReference type="EC" id="1.14.14.5"/>
    </reaction>
</comment>
<feature type="domain" description="Luciferase-like" evidence="9">
    <location>
        <begin position="1"/>
        <end position="323"/>
    </location>
</feature>
<evidence type="ECO:0000313" key="10">
    <source>
        <dbReference type="EMBL" id="MFC4303608.1"/>
    </source>
</evidence>
<evidence type="ECO:0000256" key="1">
    <source>
        <dbReference type="ARBA" id="ARBA00007044"/>
    </source>
</evidence>
<dbReference type="InterPro" id="IPR050172">
    <property type="entry name" value="SsuD_RutA_monooxygenase"/>
</dbReference>
<evidence type="ECO:0000256" key="7">
    <source>
        <dbReference type="HAMAP-Rule" id="MF_01229"/>
    </source>
</evidence>
<accession>A0ABV8S9J5</accession>
<dbReference type="GO" id="GO:0008726">
    <property type="term" value="F:alkanesulfonate monooxygenase activity"/>
    <property type="evidence" value="ECO:0007669"/>
    <property type="project" value="UniProtKB-EC"/>
</dbReference>
<name>A0ABV8S9J5_9BACL</name>
<feature type="region of interest" description="Disordered" evidence="8">
    <location>
        <begin position="373"/>
        <end position="393"/>
    </location>
</feature>
<dbReference type="Proteomes" id="UP001595755">
    <property type="component" value="Unassembled WGS sequence"/>
</dbReference>